<dbReference type="InParanoid" id="A0A1W0VSK0"/>
<accession>A0A1W0VSK0</accession>
<name>A0A1W0VSK0_SORBI</name>
<reference evidence="2" key="2">
    <citation type="journal article" date="2018" name="Plant J.">
        <title>The Sorghum bicolor reference genome: improved assembly, gene annotations, a transcriptome atlas, and signatures of genome organization.</title>
        <authorList>
            <person name="McCormick R.F."/>
            <person name="Truong S.K."/>
            <person name="Sreedasyam A."/>
            <person name="Jenkins J."/>
            <person name="Shu S."/>
            <person name="Sims D."/>
            <person name="Kennedy M."/>
            <person name="Amirebrahimi M."/>
            <person name="Weers B.D."/>
            <person name="McKinley B."/>
            <person name="Mattison A."/>
            <person name="Morishige D.T."/>
            <person name="Grimwood J."/>
            <person name="Schmutz J."/>
            <person name="Mullet J.E."/>
        </authorList>
    </citation>
    <scope>NUCLEOTIDE SEQUENCE [LARGE SCALE GENOMIC DNA]</scope>
    <source>
        <strain evidence="2">cv. BTx623</strain>
    </source>
</reference>
<protein>
    <submittedName>
        <fullName evidence="1">Uncharacterized protein</fullName>
    </submittedName>
</protein>
<dbReference type="AlphaFoldDB" id="A0A1W0VSK0"/>
<evidence type="ECO:0000313" key="2">
    <source>
        <dbReference type="Proteomes" id="UP000000768"/>
    </source>
</evidence>
<sequence length="151" mass="16065">MTQLGPTPNKILPLPSSFARWKIPLSFSSVPLSGVPIPAIDLSRIQPCPSKSYLSCENRCRSGGACSCRTRRVGTADPEMRAGADLVQGAVVGSGTATEAVVVREADGNNRSQPPPPSLPLSVWPCETSMTSAGVRRGGWKRKARRLLLLP</sequence>
<organism evidence="1 2">
    <name type="scientific">Sorghum bicolor</name>
    <name type="common">Sorghum</name>
    <name type="synonym">Sorghum vulgare</name>
    <dbReference type="NCBI Taxonomy" id="4558"/>
    <lineage>
        <taxon>Eukaryota</taxon>
        <taxon>Viridiplantae</taxon>
        <taxon>Streptophyta</taxon>
        <taxon>Embryophyta</taxon>
        <taxon>Tracheophyta</taxon>
        <taxon>Spermatophyta</taxon>
        <taxon>Magnoliopsida</taxon>
        <taxon>Liliopsida</taxon>
        <taxon>Poales</taxon>
        <taxon>Poaceae</taxon>
        <taxon>PACMAD clade</taxon>
        <taxon>Panicoideae</taxon>
        <taxon>Andropogonodae</taxon>
        <taxon>Andropogoneae</taxon>
        <taxon>Sorghinae</taxon>
        <taxon>Sorghum</taxon>
    </lineage>
</organism>
<dbReference type="EMBL" id="CM000769">
    <property type="protein sequence ID" value="OQU76231.1"/>
    <property type="molecule type" value="Genomic_DNA"/>
</dbReference>
<evidence type="ECO:0000313" key="1">
    <source>
        <dbReference type="EMBL" id="OQU76231.1"/>
    </source>
</evidence>
<keyword evidence="2" id="KW-1185">Reference proteome</keyword>
<proteinExistence type="predicted"/>
<gene>
    <name evidence="1" type="ORF">SORBI_3010G116550</name>
</gene>
<dbReference type="Gramene" id="OQU76231">
    <property type="protein sequence ID" value="OQU76231"/>
    <property type="gene ID" value="SORBI_3010G116550"/>
</dbReference>
<reference evidence="1 2" key="1">
    <citation type="journal article" date="2009" name="Nature">
        <title>The Sorghum bicolor genome and the diversification of grasses.</title>
        <authorList>
            <person name="Paterson A.H."/>
            <person name="Bowers J.E."/>
            <person name="Bruggmann R."/>
            <person name="Dubchak I."/>
            <person name="Grimwood J."/>
            <person name="Gundlach H."/>
            <person name="Haberer G."/>
            <person name="Hellsten U."/>
            <person name="Mitros T."/>
            <person name="Poliakov A."/>
            <person name="Schmutz J."/>
            <person name="Spannagl M."/>
            <person name="Tang H."/>
            <person name="Wang X."/>
            <person name="Wicker T."/>
            <person name="Bharti A.K."/>
            <person name="Chapman J."/>
            <person name="Feltus F.A."/>
            <person name="Gowik U."/>
            <person name="Grigoriev I.V."/>
            <person name="Lyons E."/>
            <person name="Maher C.A."/>
            <person name="Martis M."/>
            <person name="Narechania A."/>
            <person name="Otillar R.P."/>
            <person name="Penning B.W."/>
            <person name="Salamov A.A."/>
            <person name="Wang Y."/>
            <person name="Zhang L."/>
            <person name="Carpita N.C."/>
            <person name="Freeling M."/>
            <person name="Gingle A.R."/>
            <person name="Hash C.T."/>
            <person name="Keller B."/>
            <person name="Klein P."/>
            <person name="Kresovich S."/>
            <person name="McCann M.C."/>
            <person name="Ming R."/>
            <person name="Peterson D.G."/>
            <person name="Mehboob-ur-Rahman"/>
            <person name="Ware D."/>
            <person name="Westhoff P."/>
            <person name="Mayer K.F."/>
            <person name="Messing J."/>
            <person name="Rokhsar D.S."/>
        </authorList>
    </citation>
    <scope>NUCLEOTIDE SEQUENCE [LARGE SCALE GENOMIC DNA]</scope>
    <source>
        <strain evidence="2">cv. BTx623</strain>
    </source>
</reference>
<dbReference type="Proteomes" id="UP000000768">
    <property type="component" value="Chromosome 10"/>
</dbReference>